<name>A0A9D2N3G2_9FIRM</name>
<dbReference type="EMBL" id="DWWT01000076">
    <property type="protein sequence ID" value="HJC07232.1"/>
    <property type="molecule type" value="Genomic_DNA"/>
</dbReference>
<dbReference type="InterPro" id="IPR001537">
    <property type="entry name" value="SpoU_MeTrfase"/>
</dbReference>
<dbReference type="Pfam" id="PF00588">
    <property type="entry name" value="SpoU_methylase"/>
    <property type="match status" value="1"/>
</dbReference>
<dbReference type="InterPro" id="IPR029028">
    <property type="entry name" value="Alpha/beta_knot_MTases"/>
</dbReference>
<dbReference type="Proteomes" id="UP000823910">
    <property type="component" value="Unassembled WGS sequence"/>
</dbReference>
<dbReference type="GO" id="GO:0003723">
    <property type="term" value="F:RNA binding"/>
    <property type="evidence" value="ECO:0007669"/>
    <property type="project" value="InterPro"/>
</dbReference>
<accession>A0A9D2N3G2</accession>
<dbReference type="PANTHER" id="PTHR43191:SF12">
    <property type="entry name" value="RRNA METHYLASE"/>
    <property type="match status" value="1"/>
</dbReference>
<comment type="caution">
    <text evidence="4">The sequence shown here is derived from an EMBL/GenBank/DDBJ whole genome shotgun (WGS) entry which is preliminary data.</text>
</comment>
<dbReference type="SUPFAM" id="SSF75217">
    <property type="entry name" value="alpha/beta knot"/>
    <property type="match status" value="1"/>
</dbReference>
<reference evidence="4" key="1">
    <citation type="journal article" date="2021" name="PeerJ">
        <title>Extensive microbial diversity within the chicken gut microbiome revealed by metagenomics and culture.</title>
        <authorList>
            <person name="Gilroy R."/>
            <person name="Ravi A."/>
            <person name="Getino M."/>
            <person name="Pursley I."/>
            <person name="Horton D.L."/>
            <person name="Alikhan N.F."/>
            <person name="Baker D."/>
            <person name="Gharbi K."/>
            <person name="Hall N."/>
            <person name="Watson M."/>
            <person name="Adriaenssens E.M."/>
            <person name="Foster-Nyarko E."/>
            <person name="Jarju S."/>
            <person name="Secka A."/>
            <person name="Antonio M."/>
            <person name="Oren A."/>
            <person name="Chaudhuri R.R."/>
            <person name="La Ragione R."/>
            <person name="Hildebrand F."/>
            <person name="Pallen M.J."/>
        </authorList>
    </citation>
    <scope>NUCLEOTIDE SEQUENCE</scope>
    <source>
        <strain evidence="4">CHK180-15479</strain>
    </source>
</reference>
<protein>
    <submittedName>
        <fullName evidence="4">RNA methyltransferase</fullName>
    </submittedName>
</protein>
<dbReference type="InterPro" id="IPR029026">
    <property type="entry name" value="tRNA_m1G_MTases_N"/>
</dbReference>
<proteinExistence type="predicted"/>
<dbReference type="Gene3D" id="3.40.1280.10">
    <property type="match status" value="1"/>
</dbReference>
<dbReference type="SUPFAM" id="SSF55315">
    <property type="entry name" value="L30e-like"/>
    <property type="match status" value="1"/>
</dbReference>
<feature type="domain" description="tRNA/rRNA methyltransferase SpoU type" evidence="3">
    <location>
        <begin position="127"/>
        <end position="276"/>
    </location>
</feature>
<evidence type="ECO:0000256" key="2">
    <source>
        <dbReference type="ARBA" id="ARBA00022679"/>
    </source>
</evidence>
<dbReference type="InterPro" id="IPR029064">
    <property type="entry name" value="Ribosomal_eL30-like_sf"/>
</dbReference>
<sequence length="288" mass="31530">MFQLTEITDFNAPELDVYARLSEPQLYNLNAPERGIFIAESPKVIARALRAGCRPLSFLVEKDQAEGEAADLLAQCLERWKNIPVYTAQMGILTKIIGYKLTRGMLCAMLRPSLPTVEEICRGARRIAVLERVMNPTNVGAIFRSAAAIGLDGVLLTPGCSDPLYRRAARVSMGTVFQIPWTFFEKGKDGEDAWPGEGMRRLCAMGFRTAALALREDSISIEDQRLKQEERLALILGTEGDGLAAETMADCDYIVRIPMGHGVDSLNVAAASAVAFWEVRTGSAATKS</sequence>
<keyword evidence="1 4" id="KW-0489">Methyltransferase</keyword>
<dbReference type="AlphaFoldDB" id="A0A9D2N3G2"/>
<evidence type="ECO:0000256" key="1">
    <source>
        <dbReference type="ARBA" id="ARBA00022603"/>
    </source>
</evidence>
<keyword evidence="2" id="KW-0808">Transferase</keyword>
<dbReference type="Gene3D" id="3.30.1330.30">
    <property type="match status" value="1"/>
</dbReference>
<organism evidence="4 5">
    <name type="scientific">Candidatus Enterocloster excrementipullorum</name>
    <dbReference type="NCBI Taxonomy" id="2838559"/>
    <lineage>
        <taxon>Bacteria</taxon>
        <taxon>Bacillati</taxon>
        <taxon>Bacillota</taxon>
        <taxon>Clostridia</taxon>
        <taxon>Lachnospirales</taxon>
        <taxon>Lachnospiraceae</taxon>
        <taxon>Enterocloster</taxon>
    </lineage>
</organism>
<gene>
    <name evidence="4" type="ORF">H9704_13995</name>
</gene>
<dbReference type="GO" id="GO:0032259">
    <property type="term" value="P:methylation"/>
    <property type="evidence" value="ECO:0007669"/>
    <property type="project" value="UniProtKB-KW"/>
</dbReference>
<dbReference type="GO" id="GO:0006396">
    <property type="term" value="P:RNA processing"/>
    <property type="evidence" value="ECO:0007669"/>
    <property type="project" value="InterPro"/>
</dbReference>
<dbReference type="CDD" id="cd18095">
    <property type="entry name" value="SpoU-like_rRNA-MTase"/>
    <property type="match status" value="1"/>
</dbReference>
<evidence type="ECO:0000313" key="4">
    <source>
        <dbReference type="EMBL" id="HJC07232.1"/>
    </source>
</evidence>
<dbReference type="GO" id="GO:0008173">
    <property type="term" value="F:RNA methyltransferase activity"/>
    <property type="evidence" value="ECO:0007669"/>
    <property type="project" value="InterPro"/>
</dbReference>
<dbReference type="InterPro" id="IPR051259">
    <property type="entry name" value="rRNA_Methyltransferase"/>
</dbReference>
<dbReference type="PANTHER" id="PTHR43191">
    <property type="entry name" value="RRNA METHYLTRANSFERASE 3"/>
    <property type="match status" value="1"/>
</dbReference>
<reference evidence="4" key="2">
    <citation type="submission" date="2021-04" db="EMBL/GenBank/DDBJ databases">
        <authorList>
            <person name="Gilroy R."/>
        </authorList>
    </citation>
    <scope>NUCLEOTIDE SEQUENCE</scope>
    <source>
        <strain evidence="4">CHK180-15479</strain>
    </source>
</reference>
<evidence type="ECO:0000259" key="3">
    <source>
        <dbReference type="Pfam" id="PF00588"/>
    </source>
</evidence>
<evidence type="ECO:0000313" key="5">
    <source>
        <dbReference type="Proteomes" id="UP000823910"/>
    </source>
</evidence>